<evidence type="ECO:0000256" key="1">
    <source>
        <dbReference type="SAM" id="SignalP"/>
    </source>
</evidence>
<dbReference type="EMBL" id="UFXS01000001">
    <property type="protein sequence ID" value="STD58641.1"/>
    <property type="molecule type" value="Genomic_DNA"/>
</dbReference>
<evidence type="ECO:0000313" key="3">
    <source>
        <dbReference type="Proteomes" id="UP000254737"/>
    </source>
</evidence>
<keyword evidence="1" id="KW-0732">Signal</keyword>
<reference evidence="2 3" key="1">
    <citation type="submission" date="2018-06" db="EMBL/GenBank/DDBJ databases">
        <authorList>
            <consortium name="Pathogen Informatics"/>
            <person name="Doyle S."/>
        </authorList>
    </citation>
    <scope>NUCLEOTIDE SEQUENCE [LARGE SCALE GENOMIC DNA]</scope>
    <source>
        <strain evidence="2 3">NCTC13456</strain>
    </source>
</reference>
<accession>A0A376GER8</accession>
<dbReference type="SUPFAM" id="SSF49478">
    <property type="entry name" value="Cna protein B-type domain"/>
    <property type="match status" value="1"/>
</dbReference>
<evidence type="ECO:0008006" key="4">
    <source>
        <dbReference type="Google" id="ProtNLM"/>
    </source>
</evidence>
<dbReference type="STRING" id="343874.GCA_000805695_00383"/>
<dbReference type="Proteomes" id="UP000254737">
    <property type="component" value="Unassembled WGS sequence"/>
</dbReference>
<dbReference type="InterPro" id="IPR013783">
    <property type="entry name" value="Ig-like_fold"/>
</dbReference>
<gene>
    <name evidence="2" type="ORF">NCTC13456_02265</name>
</gene>
<proteinExistence type="predicted"/>
<dbReference type="Gene3D" id="2.60.40.10">
    <property type="entry name" value="Immunoglobulins"/>
    <property type="match status" value="1"/>
</dbReference>
<evidence type="ECO:0000313" key="2">
    <source>
        <dbReference type="EMBL" id="STD58641.1"/>
    </source>
</evidence>
<feature type="chain" id="PRO_5016630903" description="DUF4876 domain-containing protein" evidence="1">
    <location>
        <begin position="23"/>
        <end position="442"/>
    </location>
</feature>
<dbReference type="AlphaFoldDB" id="A0A376GER8"/>
<dbReference type="InterPro" id="IPR032627">
    <property type="entry name" value="DUF4876"/>
</dbReference>
<protein>
    <recommendedName>
        <fullName evidence="4">DUF4876 domain-containing protein</fullName>
    </recommendedName>
</protein>
<feature type="signal peptide" evidence="1">
    <location>
        <begin position="1"/>
        <end position="22"/>
    </location>
</feature>
<organism evidence="2 3">
    <name type="scientific">Empedobacter falsenii</name>
    <dbReference type="NCBI Taxonomy" id="343874"/>
    <lineage>
        <taxon>Bacteria</taxon>
        <taxon>Pseudomonadati</taxon>
        <taxon>Bacteroidota</taxon>
        <taxon>Flavobacteriia</taxon>
        <taxon>Flavobacteriales</taxon>
        <taxon>Weeksellaceae</taxon>
        <taxon>Empedobacter</taxon>
    </lineage>
</organism>
<dbReference type="RefSeq" id="WP_115000542.1">
    <property type="nucleotide sequence ID" value="NZ_UFXS01000001.1"/>
</dbReference>
<sequence length="442" mass="48365">MLKKYILLTPILASLLFNSCSDDDFGNSAVQPVTFTTKVTFDSDFDASKLPVNAKTILKNTQTGMIYEAVTNSNGEAVFPQLIPGTYSANVSFSLTPAEFETLFGYDAGTEDNIEFNGSAQNVSVNSSNISIAIELNSAKIIGGLILKQIYYGGSDIKEGALFRDQFIEIYNNSNEVIYADGLIFGQLFGANTVESQSYSQANGQLDWSKGEGNTKGAEANTGYVYVANAVRIPGNGTTYPVQPGQSITIAQTAINHKGNYTDANGKVIEILKPELTVDLSNADFEVNMTSYLGSQYSYDIQNPAVPDLDIVWWANGNKDLLLDNLGRQAYILFRADENDINGFGKVRNPSNKTTYQYLQLPNDFILDAVETTQDMGTKLVPKKLQNKQDAGYAYLTAGSYTSTSIIRKTQKTINGRIILKDTNNSTNDFVNIKAEPKIFAQ</sequence>
<name>A0A376GER8_9FLAO</name>
<dbReference type="Pfam" id="PF16215">
    <property type="entry name" value="DUF4876"/>
    <property type="match status" value="1"/>
</dbReference>